<comment type="caution">
    <text evidence="2">The sequence shown here is derived from an EMBL/GenBank/DDBJ whole genome shotgun (WGS) entry which is preliminary data.</text>
</comment>
<dbReference type="Proteomes" id="UP001066276">
    <property type="component" value="Chromosome 7"/>
</dbReference>
<feature type="region of interest" description="Disordered" evidence="1">
    <location>
        <begin position="54"/>
        <end position="86"/>
    </location>
</feature>
<gene>
    <name evidence="2" type="ORF">NDU88_001242</name>
</gene>
<sequence>MLCPRPYTDNRKTPNTCGTDRRCATDESTEYSWSRAPPGGIATYDTQHKEPCTERAKIPPNVPSLLHGEGPACGKSRRTLHQKKYH</sequence>
<accession>A0AAV7PAK8</accession>
<evidence type="ECO:0000313" key="2">
    <source>
        <dbReference type="EMBL" id="KAJ1122758.1"/>
    </source>
</evidence>
<protein>
    <submittedName>
        <fullName evidence="2">Uncharacterized protein</fullName>
    </submittedName>
</protein>
<feature type="compositionally biased region" description="Basic residues" evidence="1">
    <location>
        <begin position="75"/>
        <end position="86"/>
    </location>
</feature>
<name>A0AAV7PAK8_PLEWA</name>
<evidence type="ECO:0000313" key="3">
    <source>
        <dbReference type="Proteomes" id="UP001066276"/>
    </source>
</evidence>
<reference evidence="2" key="1">
    <citation type="journal article" date="2022" name="bioRxiv">
        <title>Sequencing and chromosome-scale assembly of the giantPleurodeles waltlgenome.</title>
        <authorList>
            <person name="Brown T."/>
            <person name="Elewa A."/>
            <person name="Iarovenko S."/>
            <person name="Subramanian E."/>
            <person name="Araus A.J."/>
            <person name="Petzold A."/>
            <person name="Susuki M."/>
            <person name="Suzuki K.-i.T."/>
            <person name="Hayashi T."/>
            <person name="Toyoda A."/>
            <person name="Oliveira C."/>
            <person name="Osipova E."/>
            <person name="Leigh N.D."/>
            <person name="Simon A."/>
            <person name="Yun M.H."/>
        </authorList>
    </citation>
    <scope>NUCLEOTIDE SEQUENCE</scope>
    <source>
        <strain evidence="2">20211129_DDA</strain>
        <tissue evidence="2">Liver</tissue>
    </source>
</reference>
<feature type="region of interest" description="Disordered" evidence="1">
    <location>
        <begin position="1"/>
        <end position="23"/>
    </location>
</feature>
<evidence type="ECO:0000256" key="1">
    <source>
        <dbReference type="SAM" id="MobiDB-lite"/>
    </source>
</evidence>
<dbReference type="AlphaFoldDB" id="A0AAV7PAK8"/>
<organism evidence="2 3">
    <name type="scientific">Pleurodeles waltl</name>
    <name type="common">Iberian ribbed newt</name>
    <dbReference type="NCBI Taxonomy" id="8319"/>
    <lineage>
        <taxon>Eukaryota</taxon>
        <taxon>Metazoa</taxon>
        <taxon>Chordata</taxon>
        <taxon>Craniata</taxon>
        <taxon>Vertebrata</taxon>
        <taxon>Euteleostomi</taxon>
        <taxon>Amphibia</taxon>
        <taxon>Batrachia</taxon>
        <taxon>Caudata</taxon>
        <taxon>Salamandroidea</taxon>
        <taxon>Salamandridae</taxon>
        <taxon>Pleurodelinae</taxon>
        <taxon>Pleurodeles</taxon>
    </lineage>
</organism>
<keyword evidence="3" id="KW-1185">Reference proteome</keyword>
<dbReference type="EMBL" id="JANPWB010000011">
    <property type="protein sequence ID" value="KAJ1122758.1"/>
    <property type="molecule type" value="Genomic_DNA"/>
</dbReference>
<proteinExistence type="predicted"/>